<organism evidence="2 3">
    <name type="scientific">Aeoliella straminimaris</name>
    <dbReference type="NCBI Taxonomy" id="2954799"/>
    <lineage>
        <taxon>Bacteria</taxon>
        <taxon>Pseudomonadati</taxon>
        <taxon>Planctomycetota</taxon>
        <taxon>Planctomycetia</taxon>
        <taxon>Pirellulales</taxon>
        <taxon>Lacipirellulaceae</taxon>
        <taxon>Aeoliella</taxon>
    </lineage>
</organism>
<keyword evidence="3" id="KW-1185">Reference proteome</keyword>
<proteinExistence type="predicted"/>
<sequence>MSALPSSLSTAADPEMAATVAASTATPVPKLPPAPREPRTLAEAGLGESQLEALVLKHLLHHGNSTGTQTATNLGLTRLLVDQALERLRDELLVGIKNAAGMGDYLYQLSEAGFARANQHLARSTYVGTAPVPLASYEAAIRHQSIQNTKLSLDQLTAAFADLRLSPKILSRIAQAINDGRGMFLFGNPGNGKTTIAERICDAFGEYLWIPRMVYEGGDLIRLFDPNCHHPVDLSHLEGVAYDRRWVLIRRPTVVVGGELTLEQLDASYNAASGISEAPVQMKANGGALVIDDFGRQRVSSTDILNRLIVPLEKQFDFLNLASGRQLQIPFDMLFALSTNLEPRELVDEAFLRRIPYKIEVDDPTEEEFRSLIAVLAQKGGFLCPAGAIDYLIEQHYQRPQRPLRFCQPRDLLRQIKNYCEVHELPLEIDTDCIDVAVENYFATL</sequence>
<accession>A0A9X2FDP3</accession>
<dbReference type="AlphaFoldDB" id="A0A9X2FDP3"/>
<protein>
    <submittedName>
        <fullName evidence="2">AAA family ATPase</fullName>
    </submittedName>
</protein>
<evidence type="ECO:0000313" key="3">
    <source>
        <dbReference type="Proteomes" id="UP001155241"/>
    </source>
</evidence>
<dbReference type="SUPFAM" id="SSF52540">
    <property type="entry name" value="P-loop containing nucleoside triphosphate hydrolases"/>
    <property type="match status" value="1"/>
</dbReference>
<dbReference type="EMBL" id="JAMXLR010000087">
    <property type="protein sequence ID" value="MCO6047040.1"/>
    <property type="molecule type" value="Genomic_DNA"/>
</dbReference>
<reference evidence="2" key="1">
    <citation type="submission" date="2022-06" db="EMBL/GenBank/DDBJ databases">
        <title>Aeoliella straminimaris, a novel planctomycete from sediments.</title>
        <authorList>
            <person name="Vitorino I.R."/>
            <person name="Lage O.M."/>
        </authorList>
    </citation>
    <scope>NUCLEOTIDE SEQUENCE</scope>
    <source>
        <strain evidence="2">ICT_H6.2</strain>
    </source>
</reference>
<name>A0A9X2FDP3_9BACT</name>
<feature type="compositionally biased region" description="Polar residues" evidence="1">
    <location>
        <begin position="1"/>
        <end position="10"/>
    </location>
</feature>
<gene>
    <name evidence="2" type="ORF">NG895_24335</name>
</gene>
<evidence type="ECO:0000256" key="1">
    <source>
        <dbReference type="SAM" id="MobiDB-lite"/>
    </source>
</evidence>
<dbReference type="InterPro" id="IPR027417">
    <property type="entry name" value="P-loop_NTPase"/>
</dbReference>
<feature type="compositionally biased region" description="Low complexity" evidence="1">
    <location>
        <begin position="17"/>
        <end position="28"/>
    </location>
</feature>
<dbReference type="RefSeq" id="WP_252855152.1">
    <property type="nucleotide sequence ID" value="NZ_JAMXLR010000087.1"/>
</dbReference>
<dbReference type="Proteomes" id="UP001155241">
    <property type="component" value="Unassembled WGS sequence"/>
</dbReference>
<evidence type="ECO:0000313" key="2">
    <source>
        <dbReference type="EMBL" id="MCO6047040.1"/>
    </source>
</evidence>
<comment type="caution">
    <text evidence="2">The sequence shown here is derived from an EMBL/GenBank/DDBJ whole genome shotgun (WGS) entry which is preliminary data.</text>
</comment>
<dbReference type="Gene3D" id="3.40.50.300">
    <property type="entry name" value="P-loop containing nucleotide triphosphate hydrolases"/>
    <property type="match status" value="1"/>
</dbReference>
<feature type="region of interest" description="Disordered" evidence="1">
    <location>
        <begin position="1"/>
        <end position="38"/>
    </location>
</feature>